<sequence>MLKKKGMTLLGALSVTMAAGSVMYSADTLAAGTDTLTYAQYADIKDWDPAVAFSLEVNMLSNVYEPLLWYNPPGSEETFTPALATAWSVSDDGLTWTFRLREGVTFHDGEKLTAQAAKQSLERTIAMKKGAHYIWSEVEAIHAPDTHTLTITTKNPAPIDLIASSQYGAYIYSPKAAEKGTDWFNEGHAAGTGPYQVRSWEQGQQVVLDKNTAYWGGWKDNQYERVILKLVANPATQIQMIKAGDADFISLPSADLIQSLAKNKDVVVQEVASWKNSQFLINTQKYPTDNLQFRQALTHAWDYQSVVDYVYAGGASVAKGIVPTSMWGANSDIQSPGFDLKKARQLLKSSGVPEKDWKVSVSYINSSDAYKNAILMYQENLRQIGVTLEVKPGPWGKIWNDAKNLRTAPNLQSMTWWPTYATPSDWLIGLFRTEDKTSFNLSHYSNQRYDSLVDQGVKLEGSDRSKAIRLYQQAQKILVDDAVAIFYADLKDRVIYRKGIEGLKPNPAYAATFFYQLNQG</sequence>
<dbReference type="CDD" id="cd08512">
    <property type="entry name" value="PBP2_NikA_DppA_OppA_like_7"/>
    <property type="match status" value="1"/>
</dbReference>
<dbReference type="GO" id="GO:1904680">
    <property type="term" value="F:peptide transmembrane transporter activity"/>
    <property type="evidence" value="ECO:0007669"/>
    <property type="project" value="TreeGrafter"/>
</dbReference>
<keyword evidence="4 5" id="KW-0732">Signal</keyword>
<dbReference type="STRING" id="265726.KY46_06690"/>
<dbReference type="GO" id="GO:0030288">
    <property type="term" value="C:outer membrane-bounded periplasmic space"/>
    <property type="evidence" value="ECO:0007669"/>
    <property type="project" value="UniProtKB-ARBA"/>
</dbReference>
<dbReference type="Proteomes" id="UP000033633">
    <property type="component" value="Unassembled WGS sequence"/>
</dbReference>
<organism evidence="7 8">
    <name type="scientific">Photobacterium halotolerans</name>
    <dbReference type="NCBI Taxonomy" id="265726"/>
    <lineage>
        <taxon>Bacteria</taxon>
        <taxon>Pseudomonadati</taxon>
        <taxon>Pseudomonadota</taxon>
        <taxon>Gammaproteobacteria</taxon>
        <taxon>Vibrionales</taxon>
        <taxon>Vibrionaceae</taxon>
        <taxon>Photobacterium</taxon>
    </lineage>
</organism>
<dbReference type="PANTHER" id="PTHR30290">
    <property type="entry name" value="PERIPLASMIC BINDING COMPONENT OF ABC TRANSPORTER"/>
    <property type="match status" value="1"/>
</dbReference>
<keyword evidence="8" id="KW-1185">Reference proteome</keyword>
<dbReference type="InterPro" id="IPR030678">
    <property type="entry name" value="Peptide/Ni-bd"/>
</dbReference>
<evidence type="ECO:0000256" key="2">
    <source>
        <dbReference type="ARBA" id="ARBA00005695"/>
    </source>
</evidence>
<evidence type="ECO:0000256" key="1">
    <source>
        <dbReference type="ARBA" id="ARBA00004196"/>
    </source>
</evidence>
<evidence type="ECO:0000313" key="8">
    <source>
        <dbReference type="Proteomes" id="UP000033633"/>
    </source>
</evidence>
<comment type="caution">
    <text evidence="7">The sequence shown here is derived from an EMBL/GenBank/DDBJ whole genome shotgun (WGS) entry which is preliminary data.</text>
</comment>
<dbReference type="InterPro" id="IPR039424">
    <property type="entry name" value="SBP_5"/>
</dbReference>
<feature type="chain" id="PRO_5002496352" evidence="5">
    <location>
        <begin position="31"/>
        <end position="520"/>
    </location>
</feature>
<dbReference type="Pfam" id="PF00496">
    <property type="entry name" value="SBP_bac_5"/>
    <property type="match status" value="1"/>
</dbReference>
<dbReference type="InterPro" id="IPR000914">
    <property type="entry name" value="SBP_5_dom"/>
</dbReference>
<evidence type="ECO:0000256" key="3">
    <source>
        <dbReference type="ARBA" id="ARBA00022448"/>
    </source>
</evidence>
<dbReference type="GO" id="GO:0043190">
    <property type="term" value="C:ATP-binding cassette (ABC) transporter complex"/>
    <property type="evidence" value="ECO:0007669"/>
    <property type="project" value="InterPro"/>
</dbReference>
<dbReference type="RefSeq" id="WP_052729913.1">
    <property type="nucleotide sequence ID" value="NZ_JWYV01000003.1"/>
</dbReference>
<gene>
    <name evidence="7" type="ORF">KY46_06690</name>
</gene>
<dbReference type="EMBL" id="JWYV01000003">
    <property type="protein sequence ID" value="KKD00777.1"/>
    <property type="molecule type" value="Genomic_DNA"/>
</dbReference>
<dbReference type="Gene3D" id="3.10.105.10">
    <property type="entry name" value="Dipeptide-binding Protein, Domain 3"/>
    <property type="match status" value="1"/>
</dbReference>
<evidence type="ECO:0000256" key="5">
    <source>
        <dbReference type="SAM" id="SignalP"/>
    </source>
</evidence>
<evidence type="ECO:0000259" key="6">
    <source>
        <dbReference type="Pfam" id="PF00496"/>
    </source>
</evidence>
<dbReference type="Gene3D" id="3.40.190.10">
    <property type="entry name" value="Periplasmic binding protein-like II"/>
    <property type="match status" value="1"/>
</dbReference>
<keyword evidence="3" id="KW-0813">Transport</keyword>
<dbReference type="GO" id="GO:0015833">
    <property type="term" value="P:peptide transport"/>
    <property type="evidence" value="ECO:0007669"/>
    <property type="project" value="TreeGrafter"/>
</dbReference>
<dbReference type="Gene3D" id="3.90.76.10">
    <property type="entry name" value="Dipeptide-binding Protein, Domain 1"/>
    <property type="match status" value="1"/>
</dbReference>
<dbReference type="AlphaFoldDB" id="A0A0F5VG36"/>
<dbReference type="PIRSF" id="PIRSF002741">
    <property type="entry name" value="MppA"/>
    <property type="match status" value="1"/>
</dbReference>
<dbReference type="PANTHER" id="PTHR30290:SF10">
    <property type="entry name" value="PERIPLASMIC OLIGOPEPTIDE-BINDING PROTEIN-RELATED"/>
    <property type="match status" value="1"/>
</dbReference>
<proteinExistence type="inferred from homology"/>
<feature type="domain" description="Solute-binding protein family 5" evidence="6">
    <location>
        <begin position="79"/>
        <end position="435"/>
    </location>
</feature>
<reference evidence="7 8" key="1">
    <citation type="submission" date="2014-12" db="EMBL/GenBank/DDBJ databases">
        <title>Mercury Reductase activity and rhizosphere competence traits in the genome of root associated Photobacterium halotolerans MELD1.</title>
        <authorList>
            <person name="Mathew D.C."/>
            <person name="Huang C.-C."/>
        </authorList>
    </citation>
    <scope>NUCLEOTIDE SEQUENCE [LARGE SCALE GENOMIC DNA]</scope>
    <source>
        <strain evidence="7 8">MELD1</strain>
    </source>
</reference>
<evidence type="ECO:0000256" key="4">
    <source>
        <dbReference type="ARBA" id="ARBA00022729"/>
    </source>
</evidence>
<protein>
    <submittedName>
        <fullName evidence="7">Peptide ABC transporter substrate-binding protein</fullName>
    </submittedName>
</protein>
<evidence type="ECO:0000313" key="7">
    <source>
        <dbReference type="EMBL" id="KKD00777.1"/>
    </source>
</evidence>
<accession>A0A0F5VG36</accession>
<dbReference type="PATRIC" id="fig|265726.11.peg.3248"/>
<comment type="similarity">
    <text evidence="2">Belongs to the bacterial solute-binding protein 5 family.</text>
</comment>
<feature type="signal peptide" evidence="5">
    <location>
        <begin position="1"/>
        <end position="30"/>
    </location>
</feature>
<dbReference type="SUPFAM" id="SSF53850">
    <property type="entry name" value="Periplasmic binding protein-like II"/>
    <property type="match status" value="1"/>
</dbReference>
<name>A0A0F5VG36_9GAMM</name>
<comment type="subcellular location">
    <subcellularLocation>
        <location evidence="1">Cell envelope</location>
    </subcellularLocation>
</comment>